<dbReference type="InterPro" id="IPR024607">
    <property type="entry name" value="Sulfatase_CS"/>
</dbReference>
<evidence type="ECO:0000313" key="7">
    <source>
        <dbReference type="EMBL" id="RGM07930.1"/>
    </source>
</evidence>
<sequence length="487" mass="54358">MRKKPNILFILTDDQGAWAMHCSGTPELYTPNLDRIAASGMRFDNFFCASPVCSPARASLLTGKIPSGHGVLDWIRSGSVDAEKFAAQGKENPYADGYKNERKPIAYLDGQTAYTDILAEDGYHCALAGKWHLGDSVTPQHGFEKWYTIGLGGCCYYHPDIVDHGEITVEHGKYVTELFADKALDYLDELAKEEEPFYLAVNFTAPHAPWGKEHHPAKWIDFYEDCDFASIPDIPDHPDLLTGPVYGTEKRKENLRGYFAAVSAMDEQVGRLLDALEEKHLTEDTIVIFSADNGMSMGQHGIWGKGNGTFPMNMYDSAVKVPFLISWPCHIAPGSVCCEIVSAYDLFPTLLELTGLSDRFPEGLPGKSFSSLLTGGEQERMGEIVVFDEYGPVRMIRNREWKYIHRYPYGTHELYHLTDDPGETENLFGLPEYEAKALELKKQMETWFLKYADPAIDGVREGVTGSGQLCRPGLYAVRTDVYGPVGT</sequence>
<protein>
    <submittedName>
        <fullName evidence="7">DUF4976 domain-containing protein</fullName>
    </submittedName>
    <submittedName>
        <fullName evidence="6">N-acetylgalactosamine 6-sulfate sulfatase</fullName>
        <ecNumber evidence="6">3.1.6.6</ecNumber>
    </submittedName>
</protein>
<reference evidence="7 9" key="2">
    <citation type="submission" date="2018-08" db="EMBL/GenBank/DDBJ databases">
        <title>A genome reference for cultivated species of the human gut microbiota.</title>
        <authorList>
            <person name="Zou Y."/>
            <person name="Xue W."/>
            <person name="Luo G."/>
        </authorList>
    </citation>
    <scope>NUCLEOTIDE SEQUENCE [LARGE SCALE GENOMIC DNA]</scope>
    <source>
        <strain evidence="7 9">TF05-11AC</strain>
    </source>
</reference>
<gene>
    <name evidence="6" type="primary">betC_7</name>
    <name evidence="7" type="ORF">DXC39_05525</name>
    <name evidence="6" type="ORF">ERS852407_02003</name>
</gene>
<evidence type="ECO:0000256" key="2">
    <source>
        <dbReference type="ARBA" id="ARBA00022723"/>
    </source>
</evidence>
<dbReference type="EC" id="3.1.6.6" evidence="6"/>
<feature type="domain" description="Sulfatase N-terminal" evidence="5">
    <location>
        <begin position="5"/>
        <end position="355"/>
    </location>
</feature>
<evidence type="ECO:0000313" key="8">
    <source>
        <dbReference type="Proteomes" id="UP000095651"/>
    </source>
</evidence>
<dbReference type="EMBL" id="QSSQ01000002">
    <property type="protein sequence ID" value="RGM07930.1"/>
    <property type="molecule type" value="Genomic_DNA"/>
</dbReference>
<dbReference type="AlphaFoldDB" id="A0A174CUT9"/>
<reference evidence="6 8" key="1">
    <citation type="submission" date="2015-09" db="EMBL/GenBank/DDBJ databases">
        <authorList>
            <consortium name="Pathogen Informatics"/>
        </authorList>
    </citation>
    <scope>NUCLEOTIDE SEQUENCE [LARGE SCALE GENOMIC DNA]</scope>
    <source>
        <strain evidence="6 8">2789STDY5608850</strain>
    </source>
</reference>
<dbReference type="EMBL" id="CYZE01000004">
    <property type="protein sequence ID" value="CUO15588.1"/>
    <property type="molecule type" value="Genomic_DNA"/>
</dbReference>
<dbReference type="PROSITE" id="PS00523">
    <property type="entry name" value="SULFATASE_1"/>
    <property type="match status" value="1"/>
</dbReference>
<dbReference type="SUPFAM" id="SSF53649">
    <property type="entry name" value="Alkaline phosphatase-like"/>
    <property type="match status" value="1"/>
</dbReference>
<dbReference type="GO" id="GO:0047753">
    <property type="term" value="F:choline-sulfatase activity"/>
    <property type="evidence" value="ECO:0007669"/>
    <property type="project" value="UniProtKB-EC"/>
</dbReference>
<dbReference type="PANTHER" id="PTHR42693:SF33">
    <property type="entry name" value="ARYLSULFATASE"/>
    <property type="match status" value="1"/>
</dbReference>
<dbReference type="Proteomes" id="UP000261257">
    <property type="component" value="Unassembled WGS sequence"/>
</dbReference>
<evidence type="ECO:0000256" key="4">
    <source>
        <dbReference type="ARBA" id="ARBA00022837"/>
    </source>
</evidence>
<keyword evidence="3 6" id="KW-0378">Hydrolase</keyword>
<dbReference type="CDD" id="cd16149">
    <property type="entry name" value="sulfatase_like"/>
    <property type="match status" value="1"/>
</dbReference>
<dbReference type="Gene3D" id="3.40.720.10">
    <property type="entry name" value="Alkaline Phosphatase, subunit A"/>
    <property type="match status" value="1"/>
</dbReference>
<proteinExistence type="inferred from homology"/>
<dbReference type="InterPro" id="IPR000917">
    <property type="entry name" value="Sulfatase_N"/>
</dbReference>
<evidence type="ECO:0000259" key="5">
    <source>
        <dbReference type="Pfam" id="PF00884"/>
    </source>
</evidence>
<dbReference type="InterPro" id="IPR017850">
    <property type="entry name" value="Alkaline_phosphatase_core_sf"/>
</dbReference>
<name>A0A174CUT9_9FIRM</name>
<dbReference type="GO" id="GO:0046872">
    <property type="term" value="F:metal ion binding"/>
    <property type="evidence" value="ECO:0007669"/>
    <property type="project" value="UniProtKB-KW"/>
</dbReference>
<accession>A0A174CUT9</accession>
<keyword evidence="4" id="KW-0106">Calcium</keyword>
<dbReference type="PANTHER" id="PTHR42693">
    <property type="entry name" value="ARYLSULFATASE FAMILY MEMBER"/>
    <property type="match status" value="1"/>
</dbReference>
<dbReference type="Pfam" id="PF00884">
    <property type="entry name" value="Sulfatase"/>
    <property type="match status" value="1"/>
</dbReference>
<dbReference type="GO" id="GO:0004065">
    <property type="term" value="F:arylsulfatase activity"/>
    <property type="evidence" value="ECO:0007669"/>
    <property type="project" value="TreeGrafter"/>
</dbReference>
<evidence type="ECO:0000256" key="1">
    <source>
        <dbReference type="ARBA" id="ARBA00008779"/>
    </source>
</evidence>
<evidence type="ECO:0000256" key="3">
    <source>
        <dbReference type="ARBA" id="ARBA00022801"/>
    </source>
</evidence>
<organism evidence="6 8">
    <name type="scientific">Hungatella hathewayi</name>
    <dbReference type="NCBI Taxonomy" id="154046"/>
    <lineage>
        <taxon>Bacteria</taxon>
        <taxon>Bacillati</taxon>
        <taxon>Bacillota</taxon>
        <taxon>Clostridia</taxon>
        <taxon>Lachnospirales</taxon>
        <taxon>Lachnospiraceae</taxon>
        <taxon>Hungatella</taxon>
    </lineage>
</organism>
<dbReference type="Proteomes" id="UP000095651">
    <property type="component" value="Unassembled WGS sequence"/>
</dbReference>
<evidence type="ECO:0000313" key="6">
    <source>
        <dbReference type="EMBL" id="CUO15588.1"/>
    </source>
</evidence>
<dbReference type="InterPro" id="IPR050738">
    <property type="entry name" value="Sulfatase"/>
</dbReference>
<dbReference type="RefSeq" id="WP_055654658.1">
    <property type="nucleotide sequence ID" value="NZ_CABIXC010000004.1"/>
</dbReference>
<keyword evidence="2" id="KW-0479">Metal-binding</keyword>
<comment type="similarity">
    <text evidence="1">Belongs to the sulfatase family.</text>
</comment>
<evidence type="ECO:0000313" key="9">
    <source>
        <dbReference type="Proteomes" id="UP000261257"/>
    </source>
</evidence>